<keyword evidence="2" id="KW-0964">Secreted</keyword>
<dbReference type="InterPro" id="IPR002035">
    <property type="entry name" value="VWF_A"/>
</dbReference>
<proteinExistence type="predicted"/>
<evidence type="ECO:0000256" key="6">
    <source>
        <dbReference type="ARBA" id="ARBA00023180"/>
    </source>
</evidence>
<dbReference type="Gene3D" id="3.40.50.410">
    <property type="entry name" value="von Willebrand factor, type A domain"/>
    <property type="match status" value="1"/>
</dbReference>
<keyword evidence="12" id="KW-1185">Reference proteome</keyword>
<dbReference type="FunFam" id="2.20.100.10:FF:000027">
    <property type="entry name" value="Thrombospondin type 1 domain containing 7A"/>
    <property type="match status" value="1"/>
</dbReference>
<feature type="coiled-coil region" evidence="7">
    <location>
        <begin position="113"/>
        <end position="186"/>
    </location>
</feature>
<dbReference type="EMBL" id="CDMY01000364">
    <property type="protein sequence ID" value="CEM05803.1"/>
    <property type="molecule type" value="Genomic_DNA"/>
</dbReference>
<evidence type="ECO:0000256" key="3">
    <source>
        <dbReference type="ARBA" id="ARBA00022729"/>
    </source>
</evidence>
<comment type="subcellular location">
    <subcellularLocation>
        <location evidence="1">Secreted</location>
    </subcellularLocation>
</comment>
<dbReference type="PANTHER" id="PTHR22906">
    <property type="entry name" value="PROPERDIN"/>
    <property type="match status" value="1"/>
</dbReference>
<evidence type="ECO:0000259" key="10">
    <source>
        <dbReference type="PROSITE" id="PS50234"/>
    </source>
</evidence>
<dbReference type="SMART" id="SM00209">
    <property type="entry name" value="TSP1"/>
    <property type="match status" value="3"/>
</dbReference>
<reference evidence="11 12" key="1">
    <citation type="submission" date="2014-11" db="EMBL/GenBank/DDBJ databases">
        <authorList>
            <person name="Zhu J."/>
            <person name="Qi W."/>
            <person name="Song R."/>
        </authorList>
    </citation>
    <scope>NUCLEOTIDE SEQUENCE [LARGE SCALE GENOMIC DNA]</scope>
</reference>
<dbReference type="Pfam" id="PF19028">
    <property type="entry name" value="TSP1_spondin"/>
    <property type="match status" value="1"/>
</dbReference>
<dbReference type="Gene3D" id="2.20.100.10">
    <property type="entry name" value="Thrombospondin type-1 (TSP1) repeat"/>
    <property type="match status" value="3"/>
</dbReference>
<dbReference type="Pfam" id="PF00090">
    <property type="entry name" value="TSP_1"/>
    <property type="match status" value="2"/>
</dbReference>
<dbReference type="InParanoid" id="A0A0G4F1M7"/>
<evidence type="ECO:0000256" key="9">
    <source>
        <dbReference type="SAM" id="SignalP"/>
    </source>
</evidence>
<evidence type="ECO:0000256" key="5">
    <source>
        <dbReference type="ARBA" id="ARBA00023157"/>
    </source>
</evidence>
<dbReference type="AlphaFoldDB" id="A0A0G4F1M7"/>
<gene>
    <name evidence="11" type="ORF">Vbra_14334</name>
</gene>
<evidence type="ECO:0000256" key="7">
    <source>
        <dbReference type="SAM" id="Coils"/>
    </source>
</evidence>
<dbReference type="InterPro" id="IPR036383">
    <property type="entry name" value="TSP1_rpt_sf"/>
</dbReference>
<dbReference type="InterPro" id="IPR000884">
    <property type="entry name" value="TSP1_rpt"/>
</dbReference>
<dbReference type="Proteomes" id="UP000041254">
    <property type="component" value="Unassembled WGS sequence"/>
</dbReference>
<accession>A0A0G4F1M7</accession>
<dbReference type="SMART" id="SM00327">
    <property type="entry name" value="VWA"/>
    <property type="match status" value="1"/>
</dbReference>
<dbReference type="SUPFAM" id="SSF82895">
    <property type="entry name" value="TSP-1 type 1 repeat"/>
    <property type="match status" value="2"/>
</dbReference>
<evidence type="ECO:0000256" key="8">
    <source>
        <dbReference type="SAM" id="MobiDB-lite"/>
    </source>
</evidence>
<protein>
    <recommendedName>
        <fullName evidence="10">VWFA domain-containing protein</fullName>
    </recommendedName>
</protein>
<dbReference type="InterPro" id="IPR052065">
    <property type="entry name" value="Compl_asym_regulator"/>
</dbReference>
<keyword evidence="3 9" id="KW-0732">Signal</keyword>
<evidence type="ECO:0000313" key="11">
    <source>
        <dbReference type="EMBL" id="CEM05803.1"/>
    </source>
</evidence>
<dbReference type="PROSITE" id="PS50234">
    <property type="entry name" value="VWFA"/>
    <property type="match status" value="1"/>
</dbReference>
<sequence>MDLFLFFGFALVASLSSANGSRTSTKVRLSDAMALKARGEMMDLTEAVEHVSQHHPMGLPAEVLELLQKLQASANATHVIGGKVDPLPAPPVWTKDSKYAGFLKAVNTLNTMLVETQKEIDLTVLELAQAEETMGMAIDTLKLEIADLDEEIGTLMSEIIHYTNVIQTKENDMNTLTEGRNGYEQQCKTDHAAKEAILATLKVDLETAQKVVNMSSCGGAKQAAGLVQVADITSVRYEREEDRRAGTNESQIFLECLLQSGEKYIRLGGPAGSTIKQLPAHRQQHVHASLTHAHAHQDRRSRILTRARSFLQLAEYRRHGASSSPFLDDTEREFASLEDAAVEKAEGMHIEALYQYMGRRAGGIGAIDFGGFGDDMDMDMGNTVVLQQLRAQLGGKRGRRNVPSPNTTPAGLPPSQEVPDDKCTISASPMCEVFVDSMSTLVGEVQDDITEVEDLIAANTARCTQVIADYNSDLEQTRLELEQASAQLAEKTADKQRAESQKELKERTLAETEQQLHQKREESKATIDQGETTICGIGKIRLELMKMSSFTDYIQDCTVSEWVPGECSHSCGTEGTMEHTRTIVDEPVLGAPCPALKTILPCNRHPCPIDCKMGDWSEWSTCPVTCDQGVQYRYRDVLIQPQHGGEECPSTNQDTKPCQRPPCNKDCVLGEWTDWSPCCRACNGGVQIRTKPVIENSRGAGICWGTYDKERFETKPCNEGPCPDSIICSSKKDIIFAIDNSGSMRARGFNAAKNWTVEFIERTDFGLDKAQIGLIKFDHSSKLVADLSPVKKTVLDAAKGMKFTGGGTRTSRAINMATNMARRGRADAETILFILTDGRVWSRWQTYNAAHAFRKSNSGPKGRIFVLGIGNRLDMKACRSWASKPADLHAFQLRKGFDELLKNLVAMIAAVCPQLRVP</sequence>
<dbReference type="VEuPathDB" id="CryptoDB:Vbra_14334"/>
<dbReference type="PROSITE" id="PS50092">
    <property type="entry name" value="TSP1"/>
    <property type="match status" value="3"/>
</dbReference>
<dbReference type="CDD" id="cd01450">
    <property type="entry name" value="vWFA_subfamily_ECM"/>
    <property type="match status" value="1"/>
</dbReference>
<dbReference type="SUPFAM" id="SSF53300">
    <property type="entry name" value="vWA-like"/>
    <property type="match status" value="1"/>
</dbReference>
<evidence type="ECO:0000256" key="1">
    <source>
        <dbReference type="ARBA" id="ARBA00004613"/>
    </source>
</evidence>
<organism evidence="11 12">
    <name type="scientific">Vitrella brassicaformis (strain CCMP3155)</name>
    <dbReference type="NCBI Taxonomy" id="1169540"/>
    <lineage>
        <taxon>Eukaryota</taxon>
        <taxon>Sar</taxon>
        <taxon>Alveolata</taxon>
        <taxon>Colpodellida</taxon>
        <taxon>Vitrellaceae</taxon>
        <taxon>Vitrella</taxon>
    </lineage>
</organism>
<feature type="domain" description="VWFA" evidence="10">
    <location>
        <begin position="733"/>
        <end position="908"/>
    </location>
</feature>
<name>A0A0G4F1M7_VITBC</name>
<evidence type="ECO:0000313" key="12">
    <source>
        <dbReference type="Proteomes" id="UP000041254"/>
    </source>
</evidence>
<dbReference type="InterPro" id="IPR044004">
    <property type="entry name" value="TSP1_spondin_dom"/>
</dbReference>
<dbReference type="InterPro" id="IPR036465">
    <property type="entry name" value="vWFA_dom_sf"/>
</dbReference>
<dbReference type="PhylomeDB" id="A0A0G4F1M7"/>
<evidence type="ECO:0000256" key="4">
    <source>
        <dbReference type="ARBA" id="ARBA00022737"/>
    </source>
</evidence>
<feature type="signal peptide" evidence="9">
    <location>
        <begin position="1"/>
        <end position="20"/>
    </location>
</feature>
<dbReference type="Pfam" id="PF00092">
    <property type="entry name" value="VWA"/>
    <property type="match status" value="1"/>
</dbReference>
<feature type="region of interest" description="Disordered" evidence="8">
    <location>
        <begin position="394"/>
        <end position="419"/>
    </location>
</feature>
<feature type="coiled-coil region" evidence="7">
    <location>
        <begin position="467"/>
        <end position="529"/>
    </location>
</feature>
<evidence type="ECO:0000256" key="2">
    <source>
        <dbReference type="ARBA" id="ARBA00022525"/>
    </source>
</evidence>
<keyword evidence="7" id="KW-0175">Coiled coil</keyword>
<dbReference type="PANTHER" id="PTHR22906:SF43">
    <property type="entry name" value="PROPERDIN"/>
    <property type="match status" value="1"/>
</dbReference>
<feature type="chain" id="PRO_5005187957" description="VWFA domain-containing protein" evidence="9">
    <location>
        <begin position="21"/>
        <end position="918"/>
    </location>
</feature>
<keyword evidence="4" id="KW-0677">Repeat</keyword>
<dbReference type="OrthoDB" id="446173at2759"/>
<keyword evidence="6" id="KW-0325">Glycoprotein</keyword>
<keyword evidence="5" id="KW-1015">Disulfide bond</keyword>